<keyword evidence="2" id="KW-1185">Reference proteome</keyword>
<name>A0A1B8GP31_9PEZI</name>
<dbReference type="RefSeq" id="XP_018131311.1">
    <property type="nucleotide sequence ID" value="XM_018273920.1"/>
</dbReference>
<reference evidence="1 2" key="1">
    <citation type="submission" date="2016-03" db="EMBL/GenBank/DDBJ databases">
        <title>Comparative genomics of Pseudogymnoascus destructans, the fungus causing white-nose syndrome of bats.</title>
        <authorList>
            <person name="Palmer J.M."/>
            <person name="Drees K.P."/>
            <person name="Foster J.T."/>
            <person name="Lindner D.L."/>
        </authorList>
    </citation>
    <scope>NUCLEOTIDE SEQUENCE [LARGE SCALE GENOMIC DNA]</scope>
    <source>
        <strain evidence="1 2">UAMH 10579</strain>
    </source>
</reference>
<protein>
    <submittedName>
        <fullName evidence="1">Uncharacterized protein</fullName>
    </submittedName>
</protein>
<dbReference type="Proteomes" id="UP000091956">
    <property type="component" value="Unassembled WGS sequence"/>
</dbReference>
<dbReference type="SUPFAM" id="SSF51735">
    <property type="entry name" value="NAD(P)-binding Rossmann-fold domains"/>
    <property type="match status" value="1"/>
</dbReference>
<evidence type="ECO:0000313" key="1">
    <source>
        <dbReference type="EMBL" id="OBT97578.1"/>
    </source>
</evidence>
<dbReference type="GeneID" id="28837832"/>
<reference evidence="2" key="2">
    <citation type="journal article" date="2018" name="Nat. Commun.">
        <title>Extreme sensitivity to ultraviolet light in the fungal pathogen causing white-nose syndrome of bats.</title>
        <authorList>
            <person name="Palmer J.M."/>
            <person name="Drees K.P."/>
            <person name="Foster J.T."/>
            <person name="Lindner D.L."/>
        </authorList>
    </citation>
    <scope>NUCLEOTIDE SEQUENCE [LARGE SCALE GENOMIC DNA]</scope>
    <source>
        <strain evidence="2">UAMH 10579</strain>
    </source>
</reference>
<dbReference type="InterPro" id="IPR036291">
    <property type="entry name" value="NAD(P)-bd_dom_sf"/>
</dbReference>
<accession>A0A1B8GP31</accession>
<dbReference type="AlphaFoldDB" id="A0A1B8GP31"/>
<organism evidence="1 2">
    <name type="scientific">Pseudogymnoascus verrucosus</name>
    <dbReference type="NCBI Taxonomy" id="342668"/>
    <lineage>
        <taxon>Eukaryota</taxon>
        <taxon>Fungi</taxon>
        <taxon>Dikarya</taxon>
        <taxon>Ascomycota</taxon>
        <taxon>Pezizomycotina</taxon>
        <taxon>Leotiomycetes</taxon>
        <taxon>Thelebolales</taxon>
        <taxon>Thelebolaceae</taxon>
        <taxon>Pseudogymnoascus</taxon>
    </lineage>
</organism>
<proteinExistence type="predicted"/>
<sequence>MRCLASLERPSPDLSLPVIRVVAVAPGVVKTALWLDNQEKMKLVGEATEEWATPEMVARVMVELVEKDEYEGGTVLEVGKRGQTRRVQVHMDPGPSGGEYTPLNQLEESRDIWRRLIQDGAVSA</sequence>
<dbReference type="Gene3D" id="3.40.50.720">
    <property type="entry name" value="NAD(P)-binding Rossmann-like Domain"/>
    <property type="match status" value="1"/>
</dbReference>
<dbReference type="EMBL" id="KV460221">
    <property type="protein sequence ID" value="OBT97578.1"/>
    <property type="molecule type" value="Genomic_DNA"/>
</dbReference>
<gene>
    <name evidence="1" type="ORF">VE01_04446</name>
</gene>
<evidence type="ECO:0000313" key="2">
    <source>
        <dbReference type="Proteomes" id="UP000091956"/>
    </source>
</evidence>